<dbReference type="Gene3D" id="2.60.40.650">
    <property type="match status" value="1"/>
</dbReference>
<dbReference type="AlphaFoldDB" id="A0A645AK18"/>
<feature type="domain" description="Oxidoreductase molybdopterin-binding" evidence="1">
    <location>
        <begin position="106"/>
        <end position="207"/>
    </location>
</feature>
<sequence length="354" mass="37763">MKKNTRRLLSTASGAAMLLAGCASNATVEQPSVQEEASVQNDYGITVTEAKTIEYAKVANVGGSFEFNQDVVSPSDEVFSIFGTALTGLCAAPSYALENNKGTATMYVNVKGDIRKAYSIDIKELAGEGKETTRISLCACSTGPASATGKITGVKLEDVIQMADFNDGVNAIKVVGSDGYGQVLPLSYALEKEALIVYKINGMDVPSSTQFWIPETVAKYFTRDVVDIELLATDDVPSVDARADEYRAQINILNSAENAAIALGDTVTFEGYADDLGEPIAAIEFSMDGGETWTSYPTDNATTESWVYWYFNYTPKEIGTYRLTARAVTAAGTVSPLESTVTFTVSELAGGEIA</sequence>
<accession>A0A645AK18</accession>
<dbReference type="Pfam" id="PF00174">
    <property type="entry name" value="Oxidored_molyb"/>
    <property type="match status" value="1"/>
</dbReference>
<protein>
    <recommendedName>
        <fullName evidence="1">Oxidoreductase molybdopterin-binding domain-containing protein</fullName>
    </recommendedName>
</protein>
<dbReference type="InterPro" id="IPR000572">
    <property type="entry name" value="OxRdtase_Mopterin-bd_dom"/>
</dbReference>
<reference evidence="2" key="1">
    <citation type="submission" date="2019-08" db="EMBL/GenBank/DDBJ databases">
        <authorList>
            <person name="Kucharzyk K."/>
            <person name="Murdoch R.W."/>
            <person name="Higgins S."/>
            <person name="Loffler F."/>
        </authorList>
    </citation>
    <scope>NUCLEOTIDE SEQUENCE</scope>
</reference>
<dbReference type="EMBL" id="VSSQ01014397">
    <property type="protein sequence ID" value="MPM53562.1"/>
    <property type="molecule type" value="Genomic_DNA"/>
</dbReference>
<dbReference type="GO" id="GO:0043546">
    <property type="term" value="F:molybdopterin cofactor binding"/>
    <property type="evidence" value="ECO:0007669"/>
    <property type="project" value="TreeGrafter"/>
</dbReference>
<dbReference type="InterPro" id="IPR014756">
    <property type="entry name" value="Ig_E-set"/>
</dbReference>
<organism evidence="2">
    <name type="scientific">bioreactor metagenome</name>
    <dbReference type="NCBI Taxonomy" id="1076179"/>
    <lineage>
        <taxon>unclassified sequences</taxon>
        <taxon>metagenomes</taxon>
        <taxon>ecological metagenomes</taxon>
    </lineage>
</organism>
<name>A0A645AK18_9ZZZZ</name>
<dbReference type="PROSITE" id="PS51257">
    <property type="entry name" value="PROKAR_LIPOPROTEIN"/>
    <property type="match status" value="1"/>
</dbReference>
<comment type="caution">
    <text evidence="2">The sequence shown here is derived from an EMBL/GenBank/DDBJ whole genome shotgun (WGS) entry which is preliminary data.</text>
</comment>
<dbReference type="PANTHER" id="PTHR19372:SF7">
    <property type="entry name" value="SULFITE OXIDASE, MITOCHONDRIAL"/>
    <property type="match status" value="1"/>
</dbReference>
<evidence type="ECO:0000259" key="1">
    <source>
        <dbReference type="Pfam" id="PF00174"/>
    </source>
</evidence>
<dbReference type="GO" id="GO:0020037">
    <property type="term" value="F:heme binding"/>
    <property type="evidence" value="ECO:0007669"/>
    <property type="project" value="TreeGrafter"/>
</dbReference>
<dbReference type="GO" id="GO:0008482">
    <property type="term" value="F:sulfite oxidase activity"/>
    <property type="evidence" value="ECO:0007669"/>
    <property type="project" value="TreeGrafter"/>
</dbReference>
<dbReference type="SUPFAM" id="SSF56524">
    <property type="entry name" value="Oxidoreductase molybdopterin-binding domain"/>
    <property type="match status" value="1"/>
</dbReference>
<evidence type="ECO:0000313" key="2">
    <source>
        <dbReference type="EMBL" id="MPM53562.1"/>
    </source>
</evidence>
<dbReference type="PANTHER" id="PTHR19372">
    <property type="entry name" value="SULFITE REDUCTASE"/>
    <property type="match status" value="1"/>
</dbReference>
<dbReference type="GO" id="GO:0006790">
    <property type="term" value="P:sulfur compound metabolic process"/>
    <property type="evidence" value="ECO:0007669"/>
    <property type="project" value="TreeGrafter"/>
</dbReference>
<gene>
    <name evidence="2" type="ORF">SDC9_100330</name>
</gene>
<dbReference type="SUPFAM" id="SSF81296">
    <property type="entry name" value="E set domains"/>
    <property type="match status" value="1"/>
</dbReference>
<dbReference type="Gene3D" id="3.90.420.10">
    <property type="entry name" value="Oxidoreductase, molybdopterin-binding domain"/>
    <property type="match status" value="1"/>
</dbReference>
<proteinExistence type="predicted"/>
<dbReference type="InterPro" id="IPR036374">
    <property type="entry name" value="OxRdtase_Mopterin-bd_sf"/>
</dbReference>